<dbReference type="AlphaFoldDB" id="A0AAU7MC59"/>
<evidence type="ECO:0000313" key="11">
    <source>
        <dbReference type="EMBL" id="XCH75843.1"/>
    </source>
</evidence>
<feature type="transmembrane region" description="Helical" evidence="8">
    <location>
        <begin position="38"/>
        <end position="58"/>
    </location>
</feature>
<evidence type="ECO:0000256" key="8">
    <source>
        <dbReference type="SAM" id="Phobius"/>
    </source>
</evidence>
<keyword evidence="3 8" id="KW-0812">Transmembrane</keyword>
<dbReference type="PROSITE" id="PS50850">
    <property type="entry name" value="MFS"/>
    <property type="match status" value="1"/>
</dbReference>
<feature type="region of interest" description="Disordered" evidence="7">
    <location>
        <begin position="1"/>
        <end position="29"/>
    </location>
</feature>
<dbReference type="EMBL" id="CP157762">
    <property type="protein sequence ID" value="XBP95140.1"/>
    <property type="molecule type" value="Genomic_DNA"/>
</dbReference>
<dbReference type="PANTHER" id="PTHR23515">
    <property type="entry name" value="HIGH-AFFINITY NITRATE TRANSPORTER 2.3"/>
    <property type="match status" value="1"/>
</dbReference>
<feature type="transmembrane region" description="Helical" evidence="8">
    <location>
        <begin position="132"/>
        <end position="152"/>
    </location>
</feature>
<dbReference type="EMBL" id="CP159342">
    <property type="protein sequence ID" value="XCH75843.1"/>
    <property type="molecule type" value="Genomic_DNA"/>
</dbReference>
<feature type="transmembrane region" description="Helical" evidence="8">
    <location>
        <begin position="189"/>
        <end position="209"/>
    </location>
</feature>
<dbReference type="RefSeq" id="WP_350935665.1">
    <property type="nucleotide sequence ID" value="NZ_CP157762.1"/>
</dbReference>
<evidence type="ECO:0000256" key="7">
    <source>
        <dbReference type="SAM" id="MobiDB-lite"/>
    </source>
</evidence>
<dbReference type="SUPFAM" id="SSF103473">
    <property type="entry name" value="MFS general substrate transporter"/>
    <property type="match status" value="1"/>
</dbReference>
<evidence type="ECO:0000259" key="9">
    <source>
        <dbReference type="PROSITE" id="PS50850"/>
    </source>
</evidence>
<evidence type="ECO:0000256" key="3">
    <source>
        <dbReference type="ARBA" id="ARBA00022692"/>
    </source>
</evidence>
<evidence type="ECO:0000256" key="2">
    <source>
        <dbReference type="ARBA" id="ARBA00008432"/>
    </source>
</evidence>
<gene>
    <name evidence="11" type="ORF">ABUL08_07095</name>
    <name evidence="10" type="ORF">VK199_07050</name>
</gene>
<name>A0AAU7MC59_9ACTN</name>
<accession>A0AAU7MC59</accession>
<evidence type="ECO:0000256" key="5">
    <source>
        <dbReference type="ARBA" id="ARBA00023063"/>
    </source>
</evidence>
<reference evidence="11" key="2">
    <citation type="submission" date="2024-06" db="EMBL/GenBank/DDBJ databases">
        <title>Micromonospora mangrovi CCTCC AA 2012012 genome sequences.</title>
        <authorList>
            <person name="Gao J."/>
        </authorList>
    </citation>
    <scope>NUCLEOTIDE SEQUENCE</scope>
    <source>
        <strain evidence="11">CCTCC AA 2012012</strain>
    </source>
</reference>
<keyword evidence="5" id="KW-0534">Nitrate assimilation</keyword>
<dbReference type="InterPro" id="IPR036259">
    <property type="entry name" value="MFS_trans_sf"/>
</dbReference>
<feature type="transmembrane region" description="Helical" evidence="8">
    <location>
        <begin position="103"/>
        <end position="126"/>
    </location>
</feature>
<evidence type="ECO:0000256" key="4">
    <source>
        <dbReference type="ARBA" id="ARBA00022989"/>
    </source>
</evidence>
<feature type="transmembrane region" description="Helical" evidence="8">
    <location>
        <begin position="70"/>
        <end position="91"/>
    </location>
</feature>
<comment type="similarity">
    <text evidence="2">Belongs to the major facilitator superfamily. Nitrate/nitrite porter (TC 2.A.1.8) family.</text>
</comment>
<evidence type="ECO:0000256" key="1">
    <source>
        <dbReference type="ARBA" id="ARBA00004651"/>
    </source>
</evidence>
<feature type="transmembrane region" description="Helical" evidence="8">
    <location>
        <begin position="324"/>
        <end position="348"/>
    </location>
</feature>
<dbReference type="Gene3D" id="1.20.1250.20">
    <property type="entry name" value="MFS general substrate transporter like domains"/>
    <property type="match status" value="2"/>
</dbReference>
<dbReference type="GO" id="GO:0015112">
    <property type="term" value="F:nitrate transmembrane transporter activity"/>
    <property type="evidence" value="ECO:0007669"/>
    <property type="project" value="InterPro"/>
</dbReference>
<proteinExistence type="inferred from homology"/>
<sequence>MTIARATQGRDTRPTPGEVRDDGHDASAPGRSGATLQLVLATLGFLVNFWAWALLGPLGPGIKERLDLSFAAQSLLVAVPVVVGSLGRIPVGALTDRYGARAVFPLVTLATIVPVLTLSVVSSYAALILTGFFLGIGGTAFAVGVPLVSGWYPPARRGFAIGVFGIGMGGTAISNFTTVRLADAYGTRAPFLLVAAILAGYAVLSFLLLRDAPDRVRPVGSAWQRLARVGRLTVTWQLCFLYAVGFGGFVAFSVYLPAYLRTAYGLSAGDGALRTAGFVVLAVLARPVGGWLSDRLHPVPVLVWCFAGVAAFAVVQAFEPALMPVATLALLGMAVLLGAASGAVFALVGKVAPADQVGAVTGLVGAAGGLGGFVPPLIMGWVYGSQGSYAIGLMLLSDVALAAAVFTAVKMGGLVRRPS</sequence>
<dbReference type="InterPro" id="IPR011701">
    <property type="entry name" value="MFS"/>
</dbReference>
<evidence type="ECO:0000313" key="10">
    <source>
        <dbReference type="EMBL" id="XBP95140.1"/>
    </source>
</evidence>
<dbReference type="GO" id="GO:0042128">
    <property type="term" value="P:nitrate assimilation"/>
    <property type="evidence" value="ECO:0007669"/>
    <property type="project" value="UniProtKB-KW"/>
</dbReference>
<dbReference type="InterPro" id="IPR020846">
    <property type="entry name" value="MFS_dom"/>
</dbReference>
<evidence type="ECO:0000256" key="6">
    <source>
        <dbReference type="ARBA" id="ARBA00023136"/>
    </source>
</evidence>
<dbReference type="InterPro" id="IPR044772">
    <property type="entry name" value="NO3_transporter"/>
</dbReference>
<feature type="compositionally biased region" description="Basic and acidic residues" evidence="7">
    <location>
        <begin position="8"/>
        <end position="25"/>
    </location>
</feature>
<feature type="transmembrane region" description="Helical" evidence="8">
    <location>
        <begin position="389"/>
        <end position="409"/>
    </location>
</feature>
<feature type="transmembrane region" description="Helical" evidence="8">
    <location>
        <begin position="360"/>
        <end position="383"/>
    </location>
</feature>
<comment type="subcellular location">
    <subcellularLocation>
        <location evidence="1">Cell membrane</location>
        <topology evidence="1">Multi-pass membrane protein</topology>
    </subcellularLocation>
</comment>
<feature type="transmembrane region" description="Helical" evidence="8">
    <location>
        <begin position="238"/>
        <end position="260"/>
    </location>
</feature>
<dbReference type="Pfam" id="PF07690">
    <property type="entry name" value="MFS_1"/>
    <property type="match status" value="1"/>
</dbReference>
<feature type="transmembrane region" description="Helical" evidence="8">
    <location>
        <begin position="299"/>
        <end position="318"/>
    </location>
</feature>
<feature type="transmembrane region" description="Helical" evidence="8">
    <location>
        <begin position="159"/>
        <end position="177"/>
    </location>
</feature>
<keyword evidence="6 8" id="KW-0472">Membrane</keyword>
<feature type="domain" description="Major facilitator superfamily (MFS) profile" evidence="9">
    <location>
        <begin position="37"/>
        <end position="415"/>
    </location>
</feature>
<reference evidence="10" key="1">
    <citation type="submission" date="2024-01" db="EMBL/GenBank/DDBJ databases">
        <title>The genome sequence of Micromonospora mangrovi CCTCC AA 2012012.</title>
        <authorList>
            <person name="Gao J."/>
        </authorList>
    </citation>
    <scope>NUCLEOTIDE SEQUENCE</scope>
    <source>
        <strain evidence="10">CCTCC AA 2012012</strain>
    </source>
</reference>
<feature type="transmembrane region" description="Helical" evidence="8">
    <location>
        <begin position="272"/>
        <end position="292"/>
    </location>
</feature>
<dbReference type="GO" id="GO:0005886">
    <property type="term" value="C:plasma membrane"/>
    <property type="evidence" value="ECO:0007669"/>
    <property type="project" value="UniProtKB-SubCell"/>
</dbReference>
<protein>
    <submittedName>
        <fullName evidence="10">MFS transporter</fullName>
    </submittedName>
</protein>
<organism evidence="10">
    <name type="scientific">Micromonospora sp. CCTCC AA 2012012</name>
    <dbReference type="NCBI Taxonomy" id="3111921"/>
    <lineage>
        <taxon>Bacteria</taxon>
        <taxon>Bacillati</taxon>
        <taxon>Actinomycetota</taxon>
        <taxon>Actinomycetes</taxon>
        <taxon>Micromonosporales</taxon>
        <taxon>Micromonosporaceae</taxon>
        <taxon>Micromonospora</taxon>
    </lineage>
</organism>
<keyword evidence="4 8" id="KW-1133">Transmembrane helix</keyword>